<dbReference type="Gene3D" id="1.10.150.520">
    <property type="match status" value="1"/>
</dbReference>
<gene>
    <name evidence="1" type="ORF">A2538_02470</name>
</gene>
<evidence type="ECO:0008006" key="3">
    <source>
        <dbReference type="Google" id="ProtNLM"/>
    </source>
</evidence>
<name>A0A1F6PC28_9BACT</name>
<evidence type="ECO:0000313" key="1">
    <source>
        <dbReference type="EMBL" id="OGH93725.1"/>
    </source>
</evidence>
<organism evidence="1 2">
    <name type="scientific">Candidatus Magasanikbacteria bacterium RIFOXYD2_FULL_41_14</name>
    <dbReference type="NCBI Taxonomy" id="1798709"/>
    <lineage>
        <taxon>Bacteria</taxon>
        <taxon>Candidatus Magasanikiibacteriota</taxon>
    </lineage>
</organism>
<reference evidence="1 2" key="1">
    <citation type="journal article" date="2016" name="Nat. Commun.">
        <title>Thousands of microbial genomes shed light on interconnected biogeochemical processes in an aquifer system.</title>
        <authorList>
            <person name="Anantharaman K."/>
            <person name="Brown C.T."/>
            <person name="Hug L.A."/>
            <person name="Sharon I."/>
            <person name="Castelle C.J."/>
            <person name="Probst A.J."/>
            <person name="Thomas B.C."/>
            <person name="Singh A."/>
            <person name="Wilkins M.J."/>
            <person name="Karaoz U."/>
            <person name="Brodie E.L."/>
            <person name="Williams K.H."/>
            <person name="Hubbard S.S."/>
            <person name="Banfield J.F."/>
        </authorList>
    </citation>
    <scope>NUCLEOTIDE SEQUENCE [LARGE SCALE GENOMIC DNA]</scope>
</reference>
<sequence>MEQVTNKKMKIIFDFDNTLFDSMQLKSMFRDIARVNGFSDAESRAFYSAARNDEDGIIAITLDRYLEEVRTRCISENKQIDEKATRAAVDKIKKNGVDLLLPGAKELLKFCCNQNFDYHLLSLGVRSWQMEKMRWVGIDKIFTDSNTVFTVKEAGGKVEALRELFGFDFTGKNTVLFNDRADESDELLEEFSDLVVFLRRDERDERSSGKVVNDLLKNYGDRVFIAGNLSELLNSFINYAH</sequence>
<dbReference type="SUPFAM" id="SSF56784">
    <property type="entry name" value="HAD-like"/>
    <property type="match status" value="1"/>
</dbReference>
<comment type="caution">
    <text evidence="1">The sequence shown here is derived from an EMBL/GenBank/DDBJ whole genome shotgun (WGS) entry which is preliminary data.</text>
</comment>
<dbReference type="Gene3D" id="3.40.50.1000">
    <property type="entry name" value="HAD superfamily/HAD-like"/>
    <property type="match status" value="1"/>
</dbReference>
<dbReference type="STRING" id="1798709.A2538_02470"/>
<dbReference type="InterPro" id="IPR036412">
    <property type="entry name" value="HAD-like_sf"/>
</dbReference>
<accession>A0A1F6PC28</accession>
<dbReference type="Proteomes" id="UP000178254">
    <property type="component" value="Unassembled WGS sequence"/>
</dbReference>
<dbReference type="EMBL" id="MFRE01000022">
    <property type="protein sequence ID" value="OGH93725.1"/>
    <property type="molecule type" value="Genomic_DNA"/>
</dbReference>
<dbReference type="InterPro" id="IPR023214">
    <property type="entry name" value="HAD_sf"/>
</dbReference>
<dbReference type="AlphaFoldDB" id="A0A1F6PC28"/>
<evidence type="ECO:0000313" key="2">
    <source>
        <dbReference type="Proteomes" id="UP000178254"/>
    </source>
</evidence>
<protein>
    <recommendedName>
        <fullName evidence="3">Haloacid dehalogenase</fullName>
    </recommendedName>
</protein>
<proteinExistence type="predicted"/>